<sequence>MELILANSNREDITDISSFANADFDINKEMKFKVQVARSYYTQDMTFGSWIYIPDTEFGGIIENVVTDTTLDYVELAGRTPRGKLAKRIIQPAAGQDYRTVSGDAHEIMRTFINGNYSGYLSVGENIRVNINSFTFQRYCTTYDGLISMLKSLNRKMVCTFVKKTNQPVYVDVSSEPIVDYSDRIELSNDNRINFKLDDNRMGVNHLIALGKGELKDRTVIHKYLDRNKKISASQVYTGYEECTEIYDFSSAEVAELNTKAEEKIMELANTSNFEMDVEKLNLDVKLGDIVGGRDYLTGISDRREISNIIYTISNRTISKTYKLGD</sequence>
<gene>
    <name evidence="1" type="ORF">H8716_15400</name>
</gene>
<dbReference type="EMBL" id="JACRSZ010000022">
    <property type="protein sequence ID" value="MBC8574437.1"/>
    <property type="molecule type" value="Genomic_DNA"/>
</dbReference>
<comment type="caution">
    <text evidence="1">The sequence shown here is derived from an EMBL/GenBank/DDBJ whole genome shotgun (WGS) entry which is preliminary data.</text>
</comment>
<dbReference type="Proteomes" id="UP000657421">
    <property type="component" value="Unassembled WGS sequence"/>
</dbReference>
<accession>A0ABR7NF40</accession>
<name>A0ABR7NF40_9FIRM</name>
<keyword evidence="2" id="KW-1185">Reference proteome</keyword>
<reference evidence="1 2" key="1">
    <citation type="submission" date="2020-08" db="EMBL/GenBank/DDBJ databases">
        <title>Genome public.</title>
        <authorList>
            <person name="Liu C."/>
            <person name="Sun Q."/>
        </authorList>
    </citation>
    <scope>NUCLEOTIDE SEQUENCE [LARGE SCALE GENOMIC DNA]</scope>
    <source>
        <strain evidence="1 2">NSJ-46</strain>
    </source>
</reference>
<evidence type="ECO:0000313" key="2">
    <source>
        <dbReference type="Proteomes" id="UP000657421"/>
    </source>
</evidence>
<evidence type="ECO:0000313" key="1">
    <source>
        <dbReference type="EMBL" id="MBC8574437.1"/>
    </source>
</evidence>
<proteinExistence type="predicted"/>
<protein>
    <submittedName>
        <fullName evidence="1">Uncharacterized protein</fullName>
    </submittedName>
</protein>
<organism evidence="1 2">
    <name type="scientific">Jingyaoa shaoxingensis</name>
    <dbReference type="NCBI Taxonomy" id="2763671"/>
    <lineage>
        <taxon>Bacteria</taxon>
        <taxon>Bacillati</taxon>
        <taxon>Bacillota</taxon>
        <taxon>Clostridia</taxon>
        <taxon>Lachnospirales</taxon>
        <taxon>Lachnospiraceae</taxon>
        <taxon>Jingyaoa</taxon>
    </lineage>
</organism>
<dbReference type="RefSeq" id="WP_249309898.1">
    <property type="nucleotide sequence ID" value="NZ_JACRSZ010000022.1"/>
</dbReference>